<keyword evidence="3" id="KW-0862">Zinc</keyword>
<reference evidence="7" key="1">
    <citation type="submission" date="2021-06" db="EMBL/GenBank/DDBJ databases">
        <authorList>
            <person name="Hodson N. C."/>
            <person name="Mongue J. A."/>
            <person name="Jaron S. K."/>
        </authorList>
    </citation>
    <scope>NUCLEOTIDE SEQUENCE</scope>
</reference>
<organism evidence="7 8">
    <name type="scientific">Allacma fusca</name>
    <dbReference type="NCBI Taxonomy" id="39272"/>
    <lineage>
        <taxon>Eukaryota</taxon>
        <taxon>Metazoa</taxon>
        <taxon>Ecdysozoa</taxon>
        <taxon>Arthropoda</taxon>
        <taxon>Hexapoda</taxon>
        <taxon>Collembola</taxon>
        <taxon>Symphypleona</taxon>
        <taxon>Sminthuridae</taxon>
        <taxon>Allacma</taxon>
    </lineage>
</organism>
<dbReference type="InterPro" id="IPR052224">
    <property type="entry name" value="THAP_domain_protein"/>
</dbReference>
<gene>
    <name evidence="7" type="ORF">AFUS01_LOCUS42640</name>
</gene>
<evidence type="ECO:0000256" key="1">
    <source>
        <dbReference type="ARBA" id="ARBA00022723"/>
    </source>
</evidence>
<evidence type="ECO:0000256" key="4">
    <source>
        <dbReference type="ARBA" id="ARBA00023125"/>
    </source>
</evidence>
<accession>A0A8J2LJC1</accession>
<evidence type="ECO:0000313" key="7">
    <source>
        <dbReference type="EMBL" id="CAG7832988.1"/>
    </source>
</evidence>
<evidence type="ECO:0000256" key="2">
    <source>
        <dbReference type="ARBA" id="ARBA00022771"/>
    </source>
</evidence>
<evidence type="ECO:0000313" key="8">
    <source>
        <dbReference type="Proteomes" id="UP000708208"/>
    </source>
</evidence>
<dbReference type="Pfam" id="PF05485">
    <property type="entry name" value="THAP"/>
    <property type="match status" value="1"/>
</dbReference>
<dbReference type="GO" id="GO:0003677">
    <property type="term" value="F:DNA binding"/>
    <property type="evidence" value="ECO:0007669"/>
    <property type="project" value="UniProtKB-UniRule"/>
</dbReference>
<keyword evidence="1" id="KW-0479">Metal-binding</keyword>
<dbReference type="GO" id="GO:0008270">
    <property type="term" value="F:zinc ion binding"/>
    <property type="evidence" value="ECO:0007669"/>
    <property type="project" value="UniProtKB-KW"/>
</dbReference>
<dbReference type="PANTHER" id="PTHR46927">
    <property type="entry name" value="AGAP005574-PA"/>
    <property type="match status" value="1"/>
</dbReference>
<dbReference type="EMBL" id="CAJVCH010567914">
    <property type="protein sequence ID" value="CAG7832988.1"/>
    <property type="molecule type" value="Genomic_DNA"/>
</dbReference>
<dbReference type="OrthoDB" id="6611136at2759"/>
<feature type="domain" description="THAP-type" evidence="6">
    <location>
        <begin position="1"/>
        <end position="92"/>
    </location>
</feature>
<dbReference type="SMART" id="SM00980">
    <property type="entry name" value="THAP"/>
    <property type="match status" value="1"/>
</dbReference>
<keyword evidence="8" id="KW-1185">Reference proteome</keyword>
<dbReference type="PANTHER" id="PTHR46927:SF3">
    <property type="entry name" value="THAP-TYPE DOMAIN-CONTAINING PROTEIN"/>
    <property type="match status" value="1"/>
</dbReference>
<dbReference type="PROSITE" id="PS50950">
    <property type="entry name" value="ZF_THAP"/>
    <property type="match status" value="1"/>
</dbReference>
<evidence type="ECO:0000259" key="6">
    <source>
        <dbReference type="PROSITE" id="PS50950"/>
    </source>
</evidence>
<dbReference type="AlphaFoldDB" id="A0A8J2LJC1"/>
<keyword evidence="4 5" id="KW-0238">DNA-binding</keyword>
<name>A0A8J2LJC1_9HEXA</name>
<comment type="caution">
    <text evidence="7">The sequence shown here is derived from an EMBL/GenBank/DDBJ whole genome shotgun (WGS) entry which is preliminary data.</text>
</comment>
<protein>
    <recommendedName>
        <fullName evidence="6">THAP-type domain-containing protein</fullName>
    </recommendedName>
</protein>
<dbReference type="Proteomes" id="UP000708208">
    <property type="component" value="Unassembled WGS sequence"/>
</dbReference>
<dbReference type="InterPro" id="IPR006612">
    <property type="entry name" value="THAP_Znf"/>
</dbReference>
<evidence type="ECO:0000256" key="3">
    <source>
        <dbReference type="ARBA" id="ARBA00022833"/>
    </source>
</evidence>
<proteinExistence type="predicted"/>
<evidence type="ECO:0000256" key="5">
    <source>
        <dbReference type="PROSITE-ProRule" id="PRU00309"/>
    </source>
</evidence>
<keyword evidence="2 5" id="KW-0863">Zinc-finger</keyword>
<sequence length="263" mass="30228">MPFTCAVAECVNSKTHKLRRGGNLMFHRFPQKSEISKLWLSKCKRKDSVNVVTARICSDHFSERDYDRDLRNELLNLPTRKILKCEAVPSIFDFRNLPQFIKSDRENRVSKRASRLEIEGLLSATTNQPQPSNALEDSEDFAQDNSIETVPISNPTLEVTVLEQKLDAALKENYQLDQVVQKQRLEIIRLRTNLRSIKLKQLNTEQSFRKNTRSAFSPCQFKKLAGQKQVNYEKKDSITAMAIRNVSLKAYKNAKDCLGLPLP</sequence>